<keyword evidence="1" id="KW-0812">Transmembrane</keyword>
<reference evidence="2 3" key="1">
    <citation type="submission" date="2020-08" db="EMBL/GenBank/DDBJ databases">
        <authorList>
            <person name="Liu C."/>
            <person name="Sun Q."/>
        </authorList>
    </citation>
    <scope>NUCLEOTIDE SEQUENCE [LARGE SCALE GENOMIC DNA]</scope>
    <source>
        <strain evidence="2 3">NSJ-18</strain>
    </source>
</reference>
<organism evidence="2 3">
    <name type="scientific">Romboutsia faecis</name>
    <dbReference type="NCBI Taxonomy" id="2764597"/>
    <lineage>
        <taxon>Bacteria</taxon>
        <taxon>Bacillati</taxon>
        <taxon>Bacillota</taxon>
        <taxon>Clostridia</taxon>
        <taxon>Peptostreptococcales</taxon>
        <taxon>Peptostreptococcaceae</taxon>
        <taxon>Romboutsia</taxon>
    </lineage>
</organism>
<dbReference type="RefSeq" id="WP_187127872.1">
    <property type="nucleotide sequence ID" value="NZ_JACRWE010000002.1"/>
</dbReference>
<comment type="caution">
    <text evidence="2">The sequence shown here is derived from an EMBL/GenBank/DDBJ whole genome shotgun (WGS) entry which is preliminary data.</text>
</comment>
<proteinExistence type="predicted"/>
<protein>
    <recommendedName>
        <fullName evidence="4">Regulatory protein YrvL</fullName>
    </recommendedName>
</protein>
<dbReference type="Proteomes" id="UP000609849">
    <property type="component" value="Unassembled WGS sequence"/>
</dbReference>
<evidence type="ECO:0000313" key="2">
    <source>
        <dbReference type="EMBL" id="MBC5996302.1"/>
    </source>
</evidence>
<keyword evidence="1" id="KW-1133">Transmembrane helix</keyword>
<dbReference type="EMBL" id="JACRWE010000002">
    <property type="protein sequence ID" value="MBC5996302.1"/>
    <property type="molecule type" value="Genomic_DNA"/>
</dbReference>
<evidence type="ECO:0000256" key="1">
    <source>
        <dbReference type="SAM" id="Phobius"/>
    </source>
</evidence>
<accession>A0ABR7JN15</accession>
<sequence>MKINKKDKIPFFEIASLILFFIVFFGISFLVFTFVGIGFLSFLGFEYNSVGAVILFFAIYFLIGSPIDFLCTSLLDVFRYVNKLPYPIYKALEALLDILLTFITMDIIDKFMTSISIPSHTEILFAILSYALSQCVDFFDFGKNSDPKNPKDSDE</sequence>
<dbReference type="InterPro" id="IPR025912">
    <property type="entry name" value="YrvL"/>
</dbReference>
<name>A0ABR7JN15_9FIRM</name>
<feature type="transmembrane region" description="Helical" evidence="1">
    <location>
        <begin position="12"/>
        <end position="45"/>
    </location>
</feature>
<keyword evidence="1" id="KW-0472">Membrane</keyword>
<gene>
    <name evidence="2" type="ORF">H8923_05965</name>
</gene>
<dbReference type="Pfam" id="PF14184">
    <property type="entry name" value="YrvL"/>
    <property type="match status" value="1"/>
</dbReference>
<evidence type="ECO:0000313" key="3">
    <source>
        <dbReference type="Proteomes" id="UP000609849"/>
    </source>
</evidence>
<feature type="transmembrane region" description="Helical" evidence="1">
    <location>
        <begin position="51"/>
        <end position="75"/>
    </location>
</feature>
<keyword evidence="3" id="KW-1185">Reference proteome</keyword>
<evidence type="ECO:0008006" key="4">
    <source>
        <dbReference type="Google" id="ProtNLM"/>
    </source>
</evidence>